<dbReference type="InParanoid" id="A0A3N7EY41"/>
<evidence type="ECO:0000313" key="1">
    <source>
        <dbReference type="EMBL" id="RQO90457.1"/>
    </source>
</evidence>
<dbReference type="AlphaFoldDB" id="A0A3N7EY41"/>
<proteinExistence type="predicted"/>
<dbReference type="PANTHER" id="PTHR34724:SF2">
    <property type="entry name" value="OS12G0596101 PROTEIN"/>
    <property type="match status" value="1"/>
</dbReference>
<organism evidence="1 2">
    <name type="scientific">Populus trichocarpa</name>
    <name type="common">Western balsam poplar</name>
    <name type="synonym">Populus balsamifera subsp. trichocarpa</name>
    <dbReference type="NCBI Taxonomy" id="3694"/>
    <lineage>
        <taxon>Eukaryota</taxon>
        <taxon>Viridiplantae</taxon>
        <taxon>Streptophyta</taxon>
        <taxon>Embryophyta</taxon>
        <taxon>Tracheophyta</taxon>
        <taxon>Spermatophyta</taxon>
        <taxon>Magnoliopsida</taxon>
        <taxon>eudicotyledons</taxon>
        <taxon>Gunneridae</taxon>
        <taxon>Pentapetalae</taxon>
        <taxon>rosids</taxon>
        <taxon>fabids</taxon>
        <taxon>Malpighiales</taxon>
        <taxon>Salicaceae</taxon>
        <taxon>Saliceae</taxon>
        <taxon>Populus</taxon>
    </lineage>
</organism>
<dbReference type="PANTHER" id="PTHR34724">
    <property type="entry name" value="OS12G0596101 PROTEIN"/>
    <property type="match status" value="1"/>
</dbReference>
<evidence type="ECO:0000313" key="2">
    <source>
        <dbReference type="Proteomes" id="UP000006729"/>
    </source>
</evidence>
<sequence>MCYRVECKQCKKYSWRGCGEHLATLYASIDKGKHCLCKSWPGVVVPAEETATEQTPSGVVSTSATTTAVTQNS</sequence>
<reference evidence="1 2" key="1">
    <citation type="journal article" date="2006" name="Science">
        <title>The genome of black cottonwood, Populus trichocarpa (Torr. &amp; Gray).</title>
        <authorList>
            <person name="Tuskan G.A."/>
            <person name="Difazio S."/>
            <person name="Jansson S."/>
            <person name="Bohlmann J."/>
            <person name="Grigoriev I."/>
            <person name="Hellsten U."/>
            <person name="Putnam N."/>
            <person name="Ralph S."/>
            <person name="Rombauts S."/>
            <person name="Salamov A."/>
            <person name="Schein J."/>
            <person name="Sterck L."/>
            <person name="Aerts A."/>
            <person name="Bhalerao R.R."/>
            <person name="Bhalerao R.P."/>
            <person name="Blaudez D."/>
            <person name="Boerjan W."/>
            <person name="Brun A."/>
            <person name="Brunner A."/>
            <person name="Busov V."/>
            <person name="Campbell M."/>
            <person name="Carlson J."/>
            <person name="Chalot M."/>
            <person name="Chapman J."/>
            <person name="Chen G.L."/>
            <person name="Cooper D."/>
            <person name="Coutinho P.M."/>
            <person name="Couturier J."/>
            <person name="Covert S."/>
            <person name="Cronk Q."/>
            <person name="Cunningham R."/>
            <person name="Davis J."/>
            <person name="Degroeve S."/>
            <person name="Dejardin A."/>
            <person name="Depamphilis C."/>
            <person name="Detter J."/>
            <person name="Dirks B."/>
            <person name="Dubchak I."/>
            <person name="Duplessis S."/>
            <person name="Ehlting J."/>
            <person name="Ellis B."/>
            <person name="Gendler K."/>
            <person name="Goodstein D."/>
            <person name="Gribskov M."/>
            <person name="Grimwood J."/>
            <person name="Groover A."/>
            <person name="Gunter L."/>
            <person name="Hamberger B."/>
            <person name="Heinze B."/>
            <person name="Helariutta Y."/>
            <person name="Henrissat B."/>
            <person name="Holligan D."/>
            <person name="Holt R."/>
            <person name="Huang W."/>
            <person name="Islam-Faridi N."/>
            <person name="Jones S."/>
            <person name="Jones-Rhoades M."/>
            <person name="Jorgensen R."/>
            <person name="Joshi C."/>
            <person name="Kangasjarvi J."/>
            <person name="Karlsson J."/>
            <person name="Kelleher C."/>
            <person name="Kirkpatrick R."/>
            <person name="Kirst M."/>
            <person name="Kohler A."/>
            <person name="Kalluri U."/>
            <person name="Larimer F."/>
            <person name="Leebens-Mack J."/>
            <person name="Leple J.C."/>
            <person name="Locascio P."/>
            <person name="Lou Y."/>
            <person name="Lucas S."/>
            <person name="Martin F."/>
            <person name="Montanini B."/>
            <person name="Napoli C."/>
            <person name="Nelson D.R."/>
            <person name="Nelson C."/>
            <person name="Nieminen K."/>
            <person name="Nilsson O."/>
            <person name="Pereda V."/>
            <person name="Peter G."/>
            <person name="Philippe R."/>
            <person name="Pilate G."/>
            <person name="Poliakov A."/>
            <person name="Razumovskaya J."/>
            <person name="Richardson P."/>
            <person name="Rinaldi C."/>
            <person name="Ritland K."/>
            <person name="Rouze P."/>
            <person name="Ryaboy D."/>
            <person name="Schmutz J."/>
            <person name="Schrader J."/>
            <person name="Segerman B."/>
            <person name="Shin H."/>
            <person name="Siddiqui A."/>
            <person name="Sterky F."/>
            <person name="Terry A."/>
            <person name="Tsai C.J."/>
            <person name="Uberbacher E."/>
            <person name="Unneberg P."/>
            <person name="Vahala J."/>
            <person name="Wall K."/>
            <person name="Wessler S."/>
            <person name="Yang G."/>
            <person name="Yin T."/>
            <person name="Douglas C."/>
            <person name="Marra M."/>
            <person name="Sandberg G."/>
            <person name="Van de Peer Y."/>
            <person name="Rokhsar D."/>
        </authorList>
    </citation>
    <scope>NUCLEOTIDE SEQUENCE [LARGE SCALE GENOMIC DNA]</scope>
    <source>
        <strain evidence="2">cv. Nisqually</strain>
    </source>
</reference>
<name>A0A3N7EY41_POPTR</name>
<protein>
    <submittedName>
        <fullName evidence="1">Uncharacterized protein</fullName>
    </submittedName>
</protein>
<keyword evidence="2" id="KW-1185">Reference proteome</keyword>
<dbReference type="EMBL" id="CM009294">
    <property type="protein sequence ID" value="RQO90457.1"/>
    <property type="molecule type" value="Genomic_DNA"/>
</dbReference>
<gene>
    <name evidence="1" type="ORF">POPTR_005G130750</name>
</gene>
<dbReference type="Proteomes" id="UP000006729">
    <property type="component" value="Chromosome 5"/>
</dbReference>
<accession>A0A3N7EY41</accession>